<evidence type="ECO:0000313" key="2">
    <source>
        <dbReference type="EMBL" id="AFJ46485.1"/>
    </source>
</evidence>
<dbReference type="Pfam" id="PF03621">
    <property type="entry name" value="MbtH"/>
    <property type="match status" value="1"/>
</dbReference>
<dbReference type="AlphaFoldDB" id="I2B7I1"/>
<dbReference type="InterPro" id="IPR037407">
    <property type="entry name" value="MLP_fam"/>
</dbReference>
<dbReference type="GO" id="GO:0019290">
    <property type="term" value="P:siderophore biosynthetic process"/>
    <property type="evidence" value="ECO:0007669"/>
    <property type="project" value="TreeGrafter"/>
</dbReference>
<organism evidence="2 3">
    <name type="scientific">Shimwellia blattae (strain ATCC 29907 / DSM 4481 / JCM 1650 / NBRC 105725 / CDC 9005-74)</name>
    <name type="common">Escherichia blattae</name>
    <dbReference type="NCBI Taxonomy" id="630626"/>
    <lineage>
        <taxon>Bacteria</taxon>
        <taxon>Pseudomonadati</taxon>
        <taxon>Pseudomonadota</taxon>
        <taxon>Gammaproteobacteria</taxon>
        <taxon>Enterobacterales</taxon>
        <taxon>Enterobacteriaceae</taxon>
        <taxon>Shimwellia</taxon>
    </lineage>
</organism>
<sequence>MEYSNPFDDPNGQFYILMNTSGEYSLWPDYCPLPAGWNKVCEPQPQALCVSWLAGHWQALTPQTWSATGEGR</sequence>
<reference evidence="2 3" key="1">
    <citation type="journal article" date="2012" name="J. Bacteriol.">
        <title>Complete genome sequence of the B12-producing Shimwellia blattae strain DSM 4481, isolated from a cockroach.</title>
        <authorList>
            <person name="Brzuszkiewicz E."/>
            <person name="Waschkowitz T."/>
            <person name="Wiezer A."/>
            <person name="Daniel R."/>
        </authorList>
    </citation>
    <scope>NUCLEOTIDE SEQUENCE [LARGE SCALE GENOMIC DNA]</scope>
    <source>
        <strain evidence="3">ATCC 29907 / DSM 4481 / JCM 1650 / NBRC 105725 / CDC 9005-74</strain>
    </source>
</reference>
<dbReference type="GO" id="GO:0005829">
    <property type="term" value="C:cytosol"/>
    <property type="evidence" value="ECO:0007669"/>
    <property type="project" value="TreeGrafter"/>
</dbReference>
<dbReference type="Gene3D" id="3.90.820.10">
    <property type="entry name" value="Structural Genomics, Unknown Function 30-nov-00 1gh9 Mol_id"/>
    <property type="match status" value="1"/>
</dbReference>
<dbReference type="SUPFAM" id="SSF160582">
    <property type="entry name" value="MbtH-like"/>
    <property type="match status" value="1"/>
</dbReference>
<dbReference type="eggNOG" id="COG3251">
    <property type="taxonomic scope" value="Bacteria"/>
</dbReference>
<dbReference type="RefSeq" id="WP_002439893.1">
    <property type="nucleotide sequence ID" value="NC_017910.1"/>
</dbReference>
<dbReference type="InterPro" id="IPR005153">
    <property type="entry name" value="MbtH-like_dom"/>
</dbReference>
<gene>
    <name evidence="2" type="ordered locus">EBL_c13830</name>
</gene>
<dbReference type="EMBL" id="CP001560">
    <property type="protein sequence ID" value="AFJ46485.1"/>
    <property type="molecule type" value="Genomic_DNA"/>
</dbReference>
<dbReference type="PANTHER" id="PTHR38444">
    <property type="entry name" value="ENTEROBACTIN BIOSYNTHESIS PROTEIN YBDZ"/>
    <property type="match status" value="1"/>
</dbReference>
<dbReference type="PANTHER" id="PTHR38444:SF1">
    <property type="entry name" value="ENTEROBACTIN BIOSYNTHESIS PROTEIN YBDZ"/>
    <property type="match status" value="1"/>
</dbReference>
<dbReference type="InterPro" id="IPR038020">
    <property type="entry name" value="MbtH-like_sf"/>
</dbReference>
<dbReference type="STRING" id="630626.EBL_c13830"/>
<dbReference type="KEGG" id="ebt:EBL_c13830"/>
<dbReference type="Proteomes" id="UP000001955">
    <property type="component" value="Chromosome"/>
</dbReference>
<protein>
    <recommendedName>
        <fullName evidence="1">MbtH-like domain-containing protein</fullName>
    </recommendedName>
</protein>
<dbReference type="OrthoDB" id="7584480at2"/>
<dbReference type="HOGENOM" id="CLU_181321_1_0_6"/>
<name>I2B7I1_SHIBC</name>
<feature type="domain" description="MbtH-like" evidence="1">
    <location>
        <begin position="5"/>
        <end position="55"/>
    </location>
</feature>
<evidence type="ECO:0000313" key="3">
    <source>
        <dbReference type="Proteomes" id="UP000001955"/>
    </source>
</evidence>
<dbReference type="SMART" id="SM00923">
    <property type="entry name" value="MbtH"/>
    <property type="match status" value="1"/>
</dbReference>
<evidence type="ECO:0000259" key="1">
    <source>
        <dbReference type="SMART" id="SM00923"/>
    </source>
</evidence>
<keyword evidence="3" id="KW-1185">Reference proteome</keyword>
<proteinExistence type="predicted"/>
<accession>I2B7I1</accession>
<accession>K6VXQ4</accession>